<feature type="zinc finger region" description="dksA C4-type" evidence="4">
    <location>
        <begin position="88"/>
        <end position="112"/>
    </location>
</feature>
<feature type="domain" description="Zinc finger DksA/TraR C4-type" evidence="5">
    <location>
        <begin position="83"/>
        <end position="110"/>
    </location>
</feature>
<keyword evidence="7" id="KW-1185">Reference proteome</keyword>
<dbReference type="PANTHER" id="PTHR33823">
    <property type="entry name" value="RNA POLYMERASE-BINDING TRANSCRIPTION FACTOR DKSA-RELATED"/>
    <property type="match status" value="1"/>
</dbReference>
<keyword evidence="1" id="KW-0479">Metal-binding</keyword>
<evidence type="ECO:0000313" key="7">
    <source>
        <dbReference type="Proteomes" id="UP001252243"/>
    </source>
</evidence>
<gene>
    <name evidence="6" type="ORF">J2X01_000039</name>
</gene>
<dbReference type="RefSeq" id="WP_310049343.1">
    <property type="nucleotide sequence ID" value="NZ_JAVDVQ010000001.1"/>
</dbReference>
<sequence>MVDVERFRILLDEERRRKLALLPALRRDISSVNAARQDSNVDDEHDPEGATIAFELSQASALLEQSGRVLVQIEAALARIDAGTYGSCEVCGEEISAGRLEARPWTPFCIRHSAGPAGAAGPRGRTSI</sequence>
<evidence type="ECO:0000256" key="1">
    <source>
        <dbReference type="ARBA" id="ARBA00022723"/>
    </source>
</evidence>
<evidence type="ECO:0000313" key="6">
    <source>
        <dbReference type="EMBL" id="MDR7080770.1"/>
    </source>
</evidence>
<accession>A0ABU1U6L7</accession>
<evidence type="ECO:0000256" key="4">
    <source>
        <dbReference type="PROSITE-ProRule" id="PRU00510"/>
    </source>
</evidence>
<comment type="caution">
    <text evidence="6">The sequence shown here is derived from an EMBL/GenBank/DDBJ whole genome shotgun (WGS) entry which is preliminary data.</text>
</comment>
<dbReference type="Proteomes" id="UP001252243">
    <property type="component" value="Unassembled WGS sequence"/>
</dbReference>
<dbReference type="SUPFAM" id="SSF57716">
    <property type="entry name" value="Glucocorticoid receptor-like (DNA-binding domain)"/>
    <property type="match status" value="1"/>
</dbReference>
<evidence type="ECO:0000256" key="2">
    <source>
        <dbReference type="ARBA" id="ARBA00022771"/>
    </source>
</evidence>
<protein>
    <submittedName>
        <fullName evidence="6">RNA polymerase-binding transcription factor DksA</fullName>
    </submittedName>
</protein>
<name>A0ABU1U6L7_9MICC</name>
<dbReference type="EMBL" id="JAVDVQ010000001">
    <property type="protein sequence ID" value="MDR7080770.1"/>
    <property type="molecule type" value="Genomic_DNA"/>
</dbReference>
<dbReference type="InterPro" id="IPR000962">
    <property type="entry name" value="Znf_DskA_TraR"/>
</dbReference>
<proteinExistence type="predicted"/>
<dbReference type="PROSITE" id="PS51128">
    <property type="entry name" value="ZF_DKSA_2"/>
    <property type="match status" value="1"/>
</dbReference>
<dbReference type="PANTHER" id="PTHR33823:SF4">
    <property type="entry name" value="GENERAL STRESS PROTEIN 16O"/>
    <property type="match status" value="1"/>
</dbReference>
<organism evidence="6 7">
    <name type="scientific">Arthrobacter ginsengisoli</name>
    <dbReference type="NCBI Taxonomy" id="1356565"/>
    <lineage>
        <taxon>Bacteria</taxon>
        <taxon>Bacillati</taxon>
        <taxon>Actinomycetota</taxon>
        <taxon>Actinomycetes</taxon>
        <taxon>Micrococcales</taxon>
        <taxon>Micrococcaceae</taxon>
        <taxon>Arthrobacter</taxon>
    </lineage>
</organism>
<dbReference type="SUPFAM" id="SSF109635">
    <property type="entry name" value="DnaK suppressor protein DksA, alpha-hairpin domain"/>
    <property type="match status" value="1"/>
</dbReference>
<reference evidence="6 7" key="1">
    <citation type="submission" date="2023-07" db="EMBL/GenBank/DDBJ databases">
        <title>Sorghum-associated microbial communities from plants grown in Nebraska, USA.</title>
        <authorList>
            <person name="Schachtman D."/>
        </authorList>
    </citation>
    <scope>NUCLEOTIDE SEQUENCE [LARGE SCALE GENOMIC DNA]</scope>
    <source>
        <strain evidence="6 7">BE167</strain>
    </source>
</reference>
<keyword evidence="3" id="KW-0862">Zinc</keyword>
<dbReference type="Pfam" id="PF01258">
    <property type="entry name" value="zf-dskA_traR"/>
    <property type="match status" value="1"/>
</dbReference>
<evidence type="ECO:0000256" key="3">
    <source>
        <dbReference type="ARBA" id="ARBA00022833"/>
    </source>
</evidence>
<evidence type="ECO:0000259" key="5">
    <source>
        <dbReference type="Pfam" id="PF01258"/>
    </source>
</evidence>
<keyword evidence="2" id="KW-0863">Zinc-finger</keyword>
<dbReference type="Gene3D" id="1.20.120.910">
    <property type="entry name" value="DksA, coiled-coil domain"/>
    <property type="match status" value="1"/>
</dbReference>
<dbReference type="InterPro" id="IPR037187">
    <property type="entry name" value="DnaK_N"/>
</dbReference>